<dbReference type="InterPro" id="IPR016054">
    <property type="entry name" value="LY6_UPA_recep-like"/>
</dbReference>
<protein>
    <submittedName>
        <fullName evidence="3">Prostate and testis expressed protein 4</fullName>
    </submittedName>
</protein>
<sequence>MTTVFLSSGCDATSKLYKAGYWLSSPIPHSAGIEYTFRHPNKHPREKMNILLLMSLSLLYLKEVLVLQCNVCIYSNGWKCMAGKGICIAKDNESCSTIYYYRGEKPLYSQHMCKRKCQEETSTKADLMRATLCCNKHLCNIF</sequence>
<dbReference type="RefSeq" id="XP_008581946.1">
    <property type="nucleotide sequence ID" value="XM_008583724.1"/>
</dbReference>
<proteinExistence type="predicted"/>
<dbReference type="Pfam" id="PF00021">
    <property type="entry name" value="UPAR_LY6"/>
    <property type="match status" value="1"/>
</dbReference>
<reference evidence="3" key="1">
    <citation type="submission" date="2025-08" db="UniProtKB">
        <authorList>
            <consortium name="RefSeq"/>
        </authorList>
    </citation>
    <scope>IDENTIFICATION</scope>
</reference>
<evidence type="ECO:0000313" key="2">
    <source>
        <dbReference type="Proteomes" id="UP000694923"/>
    </source>
</evidence>
<gene>
    <name evidence="3" type="primary">PATE4</name>
</gene>
<name>A0ABM0RMV5_GALVR</name>
<evidence type="ECO:0000313" key="3">
    <source>
        <dbReference type="RefSeq" id="XP_008581946.1"/>
    </source>
</evidence>
<dbReference type="GeneID" id="103599579"/>
<feature type="domain" description="UPAR/Ly6" evidence="1">
    <location>
        <begin position="67"/>
        <end position="140"/>
    </location>
</feature>
<organism evidence="2 3">
    <name type="scientific">Galeopterus variegatus</name>
    <name type="common">Malayan flying lemur</name>
    <name type="synonym">Cynocephalus variegatus</name>
    <dbReference type="NCBI Taxonomy" id="482537"/>
    <lineage>
        <taxon>Eukaryota</taxon>
        <taxon>Metazoa</taxon>
        <taxon>Chordata</taxon>
        <taxon>Craniata</taxon>
        <taxon>Vertebrata</taxon>
        <taxon>Euteleostomi</taxon>
        <taxon>Mammalia</taxon>
        <taxon>Eutheria</taxon>
        <taxon>Euarchontoglires</taxon>
        <taxon>Dermoptera</taxon>
        <taxon>Cynocephalidae</taxon>
        <taxon>Galeopterus</taxon>
    </lineage>
</organism>
<keyword evidence="2" id="KW-1185">Reference proteome</keyword>
<dbReference type="Proteomes" id="UP000694923">
    <property type="component" value="Unplaced"/>
</dbReference>
<dbReference type="CDD" id="cd23580">
    <property type="entry name" value="TFP_LU_ECD_PATE4"/>
    <property type="match status" value="1"/>
</dbReference>
<accession>A0ABM0RMV5</accession>
<evidence type="ECO:0000259" key="1">
    <source>
        <dbReference type="Pfam" id="PF00021"/>
    </source>
</evidence>